<dbReference type="AlphaFoldDB" id="A0A412Y2I6"/>
<organism evidence="1 2">
    <name type="scientific">Bacteroides intestinalis</name>
    <dbReference type="NCBI Taxonomy" id="329854"/>
    <lineage>
        <taxon>Bacteria</taxon>
        <taxon>Pseudomonadati</taxon>
        <taxon>Bacteroidota</taxon>
        <taxon>Bacteroidia</taxon>
        <taxon>Bacteroidales</taxon>
        <taxon>Bacteroidaceae</taxon>
        <taxon>Bacteroides</taxon>
    </lineage>
</organism>
<evidence type="ECO:0000313" key="2">
    <source>
        <dbReference type="Proteomes" id="UP000283850"/>
    </source>
</evidence>
<evidence type="ECO:0000313" key="1">
    <source>
        <dbReference type="EMBL" id="RGV51616.1"/>
    </source>
</evidence>
<sequence length="68" mass="8121">MDRKLTGKERAFLTDLAALLQQYDCLMHIENNEICFDMEEETDDERKAIHLPGVYAWFDIEYFMNKNS</sequence>
<reference evidence="1 2" key="1">
    <citation type="submission" date="2018-08" db="EMBL/GenBank/DDBJ databases">
        <title>A genome reference for cultivated species of the human gut microbiota.</title>
        <authorList>
            <person name="Zou Y."/>
            <person name="Xue W."/>
            <person name="Luo G."/>
        </authorList>
    </citation>
    <scope>NUCLEOTIDE SEQUENCE [LARGE SCALE GENOMIC DNA]</scope>
    <source>
        <strain evidence="1 2">AF14-32</strain>
    </source>
</reference>
<accession>A0A412Y2I6</accession>
<protein>
    <submittedName>
        <fullName evidence="1">Uncharacterized protein</fullName>
    </submittedName>
</protein>
<name>A0A412Y2I6_9BACE</name>
<dbReference type="Proteomes" id="UP000283850">
    <property type="component" value="Unassembled WGS sequence"/>
</dbReference>
<comment type="caution">
    <text evidence="1">The sequence shown here is derived from an EMBL/GenBank/DDBJ whole genome shotgun (WGS) entry which is preliminary data.</text>
</comment>
<dbReference type="EMBL" id="QRZF01000011">
    <property type="protein sequence ID" value="RGV51616.1"/>
    <property type="molecule type" value="Genomic_DNA"/>
</dbReference>
<proteinExistence type="predicted"/>
<gene>
    <name evidence="1" type="ORF">DWW10_16065</name>
</gene>
<dbReference type="RefSeq" id="WP_118421832.1">
    <property type="nucleotide sequence ID" value="NZ_QRZF01000011.1"/>
</dbReference>